<dbReference type="SUPFAM" id="SSF57701">
    <property type="entry name" value="Zn2/Cys6 DNA-binding domain"/>
    <property type="match status" value="1"/>
</dbReference>
<sequence>MASLGLQPPAPVPSPPLSDMTKARRRLVLACDTCRSRRVKCGGQRPCCAPCRIRGLDCCYQKLPESPANPVETELANVNMRLDYLTALLSKQPNSLPGSALGSHEDSPFRLLATQSIMHVLGIEDDYIQGLIRLERANLLAGTTTSPRIFFSSHSQVTDALAAFSELIHGYYPILPLGFTEEYFHILSEPLTPSSHNCLALLVAAIGGVVRDQSFGSPYYEAALASLPIVLAECTLTSIQCLIFFSIYYCCLLKPFQAHDYCLIASFKIQNLFKSGLEVTDSDALELTHRTYWAILLLESELGVQFDVSKSDIWNLGEYMPLPNCHRTWQFPPPQPSTSLAGVSPGSAHSSDSTSTTADQAQSFFLAEIAMRRLLHRCNSAVTYSTDNRPSYAPGIALELERQVDEWYDYLPVNIRFPKETSELCTMYSLSNFLNVQYYCCKLSIYWPAVYQAIQDGQVNVHLQDHCQRFIDSYVQLLPKIFIAIDICPIYKWTLSISFFVTTLAALKVIDTPCLNGTSLDELRQCISSAAFKDWKSTESSASLRIVQNTLNRRLQDASYQCAGVDPSTGTS</sequence>
<organism evidence="6 7">
    <name type="scientific">Penicillium hordei</name>
    <dbReference type="NCBI Taxonomy" id="40994"/>
    <lineage>
        <taxon>Eukaryota</taxon>
        <taxon>Fungi</taxon>
        <taxon>Dikarya</taxon>
        <taxon>Ascomycota</taxon>
        <taxon>Pezizomycotina</taxon>
        <taxon>Eurotiomycetes</taxon>
        <taxon>Eurotiomycetidae</taxon>
        <taxon>Eurotiales</taxon>
        <taxon>Aspergillaceae</taxon>
        <taxon>Penicillium</taxon>
    </lineage>
</organism>
<dbReference type="Pfam" id="PF00172">
    <property type="entry name" value="Zn_clus"/>
    <property type="match status" value="1"/>
</dbReference>
<keyword evidence="4" id="KW-0539">Nucleus</keyword>
<dbReference type="Proteomes" id="UP001213799">
    <property type="component" value="Unassembled WGS sequence"/>
</dbReference>
<dbReference type="PANTHER" id="PTHR47785">
    <property type="entry name" value="ZN(II)2CYS6 TRANSCRIPTION FACTOR (EUROFUNG)-RELATED-RELATED"/>
    <property type="match status" value="1"/>
</dbReference>
<evidence type="ECO:0000256" key="4">
    <source>
        <dbReference type="ARBA" id="ARBA00023242"/>
    </source>
</evidence>
<dbReference type="CDD" id="cd12148">
    <property type="entry name" value="fungal_TF_MHR"/>
    <property type="match status" value="1"/>
</dbReference>
<evidence type="ECO:0000256" key="1">
    <source>
        <dbReference type="ARBA" id="ARBA00023015"/>
    </source>
</evidence>
<evidence type="ECO:0000256" key="3">
    <source>
        <dbReference type="ARBA" id="ARBA00023163"/>
    </source>
</evidence>
<evidence type="ECO:0000313" key="7">
    <source>
        <dbReference type="Proteomes" id="UP001213799"/>
    </source>
</evidence>
<dbReference type="RefSeq" id="XP_056748842.1">
    <property type="nucleotide sequence ID" value="XM_056900174.1"/>
</dbReference>
<reference evidence="6" key="1">
    <citation type="journal article" date="2023" name="IMA Fungus">
        <title>Comparative genomic study of the Penicillium genus elucidates a diverse pangenome and 15 lateral gene transfer events.</title>
        <authorList>
            <person name="Petersen C."/>
            <person name="Sorensen T."/>
            <person name="Nielsen M.R."/>
            <person name="Sondergaard T.E."/>
            <person name="Sorensen J.L."/>
            <person name="Fitzpatrick D.A."/>
            <person name="Frisvad J.C."/>
            <person name="Nielsen K.L."/>
        </authorList>
    </citation>
    <scope>NUCLEOTIDE SEQUENCE</scope>
    <source>
        <strain evidence="6">IBT 12815</strain>
    </source>
</reference>
<evidence type="ECO:0000259" key="5">
    <source>
        <dbReference type="PROSITE" id="PS50048"/>
    </source>
</evidence>
<dbReference type="InterPro" id="IPR053181">
    <property type="entry name" value="EcdB-like_regulator"/>
</dbReference>
<evidence type="ECO:0000256" key="2">
    <source>
        <dbReference type="ARBA" id="ARBA00023125"/>
    </source>
</evidence>
<dbReference type="GO" id="GO:0000981">
    <property type="term" value="F:DNA-binding transcription factor activity, RNA polymerase II-specific"/>
    <property type="evidence" value="ECO:0007669"/>
    <property type="project" value="InterPro"/>
</dbReference>
<keyword evidence="7" id="KW-1185">Reference proteome</keyword>
<keyword evidence="1" id="KW-0805">Transcription regulation</keyword>
<name>A0AAD6GUI0_9EURO</name>
<dbReference type="Gene3D" id="4.10.240.10">
    <property type="entry name" value="Zn(2)-C6 fungal-type DNA-binding domain"/>
    <property type="match status" value="1"/>
</dbReference>
<accession>A0AAD6GUI0</accession>
<proteinExistence type="predicted"/>
<reference evidence="6" key="2">
    <citation type="submission" date="2023-01" db="EMBL/GenBank/DDBJ databases">
        <authorList>
            <person name="Petersen C."/>
        </authorList>
    </citation>
    <scope>NUCLEOTIDE SEQUENCE</scope>
    <source>
        <strain evidence="6">IBT 12815</strain>
    </source>
</reference>
<dbReference type="GO" id="GO:0003677">
    <property type="term" value="F:DNA binding"/>
    <property type="evidence" value="ECO:0007669"/>
    <property type="project" value="UniProtKB-KW"/>
</dbReference>
<dbReference type="EMBL" id="JAQJAE010000005">
    <property type="protein sequence ID" value="KAJ5592216.1"/>
    <property type="molecule type" value="Genomic_DNA"/>
</dbReference>
<gene>
    <name evidence="6" type="ORF">N7537_009120</name>
</gene>
<dbReference type="InterPro" id="IPR036864">
    <property type="entry name" value="Zn2-C6_fun-type_DNA-bd_sf"/>
</dbReference>
<dbReference type="CDD" id="cd00067">
    <property type="entry name" value="GAL4"/>
    <property type="match status" value="1"/>
</dbReference>
<dbReference type="GeneID" id="81590416"/>
<dbReference type="PROSITE" id="PS50048">
    <property type="entry name" value="ZN2_CY6_FUNGAL_2"/>
    <property type="match status" value="1"/>
</dbReference>
<protein>
    <recommendedName>
        <fullName evidence="5">Zn(2)-C6 fungal-type domain-containing protein</fullName>
    </recommendedName>
</protein>
<dbReference type="PANTHER" id="PTHR47785:SF3">
    <property type="entry name" value="ZN(2)-C6 FUNGAL-TYPE DOMAIN-CONTAINING PROTEIN"/>
    <property type="match status" value="1"/>
</dbReference>
<dbReference type="PROSITE" id="PS00463">
    <property type="entry name" value="ZN2_CY6_FUNGAL_1"/>
    <property type="match status" value="1"/>
</dbReference>
<dbReference type="AlphaFoldDB" id="A0AAD6GUI0"/>
<comment type="caution">
    <text evidence="6">The sequence shown here is derived from an EMBL/GenBank/DDBJ whole genome shotgun (WGS) entry which is preliminary data.</text>
</comment>
<dbReference type="SMART" id="SM00066">
    <property type="entry name" value="GAL4"/>
    <property type="match status" value="1"/>
</dbReference>
<evidence type="ECO:0000313" key="6">
    <source>
        <dbReference type="EMBL" id="KAJ5592216.1"/>
    </source>
</evidence>
<keyword evidence="3" id="KW-0804">Transcription</keyword>
<feature type="domain" description="Zn(2)-C6 fungal-type" evidence="5">
    <location>
        <begin position="30"/>
        <end position="60"/>
    </location>
</feature>
<dbReference type="GO" id="GO:0008270">
    <property type="term" value="F:zinc ion binding"/>
    <property type="evidence" value="ECO:0007669"/>
    <property type="project" value="InterPro"/>
</dbReference>
<dbReference type="InterPro" id="IPR001138">
    <property type="entry name" value="Zn2Cys6_DnaBD"/>
</dbReference>
<keyword evidence="2" id="KW-0238">DNA-binding</keyword>